<dbReference type="InterPro" id="IPR006375">
    <property type="entry name" value="Man1P_GuaTrfase/Man6P_Isoase"/>
</dbReference>
<evidence type="ECO:0000256" key="5">
    <source>
        <dbReference type="ARBA" id="ARBA00022695"/>
    </source>
</evidence>
<comment type="catalytic activity">
    <reaction evidence="8">
        <text>alpha-D-mannose 1-phosphate + GTP + H(+) = GDP-alpha-D-mannose + diphosphate</text>
        <dbReference type="Rhea" id="RHEA:15229"/>
        <dbReference type="ChEBI" id="CHEBI:15378"/>
        <dbReference type="ChEBI" id="CHEBI:33019"/>
        <dbReference type="ChEBI" id="CHEBI:37565"/>
        <dbReference type="ChEBI" id="CHEBI:57527"/>
        <dbReference type="ChEBI" id="CHEBI:58409"/>
        <dbReference type="EC" id="2.7.7.13"/>
    </reaction>
</comment>
<evidence type="ECO:0000256" key="8">
    <source>
        <dbReference type="ARBA" id="ARBA00047343"/>
    </source>
</evidence>
<comment type="pathway">
    <text evidence="1">Nucleotide-sugar biosynthesis; GDP-alpha-D-mannose biosynthesis; GDP-alpha-D-mannose from alpha-D-mannose 1-phosphate (GTP route): step 1/1.</text>
</comment>
<gene>
    <name evidence="13" type="ORF">FQV37_2848</name>
</gene>
<evidence type="ECO:0000259" key="10">
    <source>
        <dbReference type="Pfam" id="PF00483"/>
    </source>
</evidence>
<keyword evidence="5 13" id="KW-0548">Nucleotidyltransferase</keyword>
<evidence type="ECO:0000313" key="14">
    <source>
        <dbReference type="Proteomes" id="UP000471465"/>
    </source>
</evidence>
<dbReference type="InterPro" id="IPR011051">
    <property type="entry name" value="RmlC_Cupin_sf"/>
</dbReference>
<dbReference type="Gene3D" id="3.90.550.10">
    <property type="entry name" value="Spore Coat Polysaccharide Biosynthesis Protein SpsA, Chain A"/>
    <property type="match status" value="1"/>
</dbReference>
<sequence>MKLFHAVMAGGVGSRLWPLSRKAYPKQFFNLASDQSMIADTLTRLSGIDIAGNLLLCSQDHKFLAADAITDSGVEADIILEPMGKNTAPAALLAALHIIAHHDDGIILLSPSDHAIANIEDLLDSINQSFSYAESGHIITFGITPTVAETGYGYIQMGAHINAQNQNKLRAIAQFVEKPDLETANKYLEHGDYLWNSGIFMFKASTLVAEMEKYQPAILKACQAAYTADETHPDFYTIDEAAFASCPDDSLDYAIMEHTDKGLVAKLDVNWNDLGSWNAIWDYRDKDKDGNVIDADTITIKTTNSIIRSENKKLIATIGLDNVAIIETDDALLVANLDCSQEVKDLVSTLKQEKRPEYIYHREVHRPWGQFDSVDSSNRYQVKRITVKPGQKLSVQMHYHRAEHWVVVGGTALVKKGFDKDKLTEHLLRENESIYIEIGEIHSLENPGKVPLEIIEVQSGAYLGEDDIVRFSDIYGRNDH</sequence>
<keyword evidence="4 13" id="KW-0808">Transferase</keyword>
<evidence type="ECO:0000256" key="2">
    <source>
        <dbReference type="ARBA" id="ARBA00006115"/>
    </source>
</evidence>
<evidence type="ECO:0000259" key="11">
    <source>
        <dbReference type="Pfam" id="PF01050"/>
    </source>
</evidence>
<dbReference type="Pfam" id="PF00483">
    <property type="entry name" value="NTP_transferase"/>
    <property type="match status" value="1"/>
</dbReference>
<evidence type="ECO:0000256" key="7">
    <source>
        <dbReference type="ARBA" id="ARBA00023134"/>
    </source>
</evidence>
<dbReference type="InterPro" id="IPR001538">
    <property type="entry name" value="Man6P_isomerase-2_C"/>
</dbReference>
<organism evidence="13 14">
    <name type="scientific">Psychrobacter nivimaris</name>
    <dbReference type="NCBI Taxonomy" id="281738"/>
    <lineage>
        <taxon>Bacteria</taxon>
        <taxon>Pseudomonadati</taxon>
        <taxon>Pseudomonadota</taxon>
        <taxon>Gammaproteobacteria</taxon>
        <taxon>Moraxellales</taxon>
        <taxon>Moraxellaceae</taxon>
        <taxon>Psychrobacter</taxon>
    </lineage>
</organism>
<dbReference type="AlphaFoldDB" id="A0A6N7C3H0"/>
<reference evidence="13 14" key="1">
    <citation type="submission" date="2019-09" db="EMBL/GenBank/DDBJ databases">
        <title>Draft genome sequence of Psychrobacter nivimaris LAMA 639, in search for biotechnological relevant genes.</title>
        <authorList>
            <person name="Lima A.O.S."/>
            <person name="Staloch B.E.K."/>
            <person name="Freitas R.C."/>
            <person name="Niero H."/>
            <person name="Silva M.A.C."/>
        </authorList>
    </citation>
    <scope>NUCLEOTIDE SEQUENCE [LARGE SCALE GENOMIC DNA]</scope>
    <source>
        <strain evidence="13 14">LAMA 639</strain>
    </source>
</reference>
<dbReference type="Gene3D" id="2.60.120.10">
    <property type="entry name" value="Jelly Rolls"/>
    <property type="match status" value="1"/>
</dbReference>
<comment type="caution">
    <text evidence="13">The sequence shown here is derived from an EMBL/GenBank/DDBJ whole genome shotgun (WGS) entry which is preliminary data.</text>
</comment>
<dbReference type="Proteomes" id="UP000471465">
    <property type="component" value="Unassembled WGS sequence"/>
</dbReference>
<dbReference type="RefSeq" id="WP_160021423.1">
    <property type="nucleotide sequence ID" value="NZ_VZIZ01000009.1"/>
</dbReference>
<dbReference type="PANTHER" id="PTHR46390">
    <property type="entry name" value="MANNOSE-1-PHOSPHATE GUANYLYLTRANSFERASE"/>
    <property type="match status" value="1"/>
</dbReference>
<dbReference type="Pfam" id="PF22640">
    <property type="entry name" value="ManC_GMP_beta-helix"/>
    <property type="match status" value="1"/>
</dbReference>
<name>A0A6N7C3H0_9GAMM</name>
<dbReference type="CDD" id="cd02213">
    <property type="entry name" value="cupin_PMI_typeII_C"/>
    <property type="match status" value="1"/>
</dbReference>
<evidence type="ECO:0000256" key="3">
    <source>
        <dbReference type="ARBA" id="ARBA00012387"/>
    </source>
</evidence>
<dbReference type="SUPFAM" id="SSF53448">
    <property type="entry name" value="Nucleotide-diphospho-sugar transferases"/>
    <property type="match status" value="1"/>
</dbReference>
<dbReference type="EC" id="2.7.7.13" evidence="3"/>
<dbReference type="InterPro" id="IPR029044">
    <property type="entry name" value="Nucleotide-diphossugar_trans"/>
</dbReference>
<dbReference type="NCBIfam" id="TIGR01479">
    <property type="entry name" value="GMP_PMI"/>
    <property type="match status" value="1"/>
</dbReference>
<dbReference type="InterPro" id="IPR049577">
    <property type="entry name" value="GMPP_N"/>
</dbReference>
<keyword evidence="14" id="KW-1185">Reference proteome</keyword>
<dbReference type="GO" id="GO:0009298">
    <property type="term" value="P:GDP-mannose biosynthetic process"/>
    <property type="evidence" value="ECO:0007669"/>
    <property type="project" value="UniProtKB-UniPathway"/>
</dbReference>
<evidence type="ECO:0000256" key="4">
    <source>
        <dbReference type="ARBA" id="ARBA00022679"/>
    </source>
</evidence>
<dbReference type="GO" id="GO:0005525">
    <property type="term" value="F:GTP binding"/>
    <property type="evidence" value="ECO:0007669"/>
    <property type="project" value="UniProtKB-KW"/>
</dbReference>
<evidence type="ECO:0000313" key="13">
    <source>
        <dbReference type="EMBL" id="KAF0569367.1"/>
    </source>
</evidence>
<dbReference type="GO" id="GO:0000271">
    <property type="term" value="P:polysaccharide biosynthetic process"/>
    <property type="evidence" value="ECO:0007669"/>
    <property type="project" value="InterPro"/>
</dbReference>
<dbReference type="Pfam" id="PF01050">
    <property type="entry name" value="MannoseP_isomer"/>
    <property type="match status" value="1"/>
</dbReference>
<proteinExistence type="inferred from homology"/>
<keyword evidence="6" id="KW-0547">Nucleotide-binding</keyword>
<feature type="domain" description="Nucleotidyl transferase" evidence="10">
    <location>
        <begin position="7"/>
        <end position="288"/>
    </location>
</feature>
<dbReference type="InterPro" id="IPR005835">
    <property type="entry name" value="NTP_transferase_dom"/>
</dbReference>
<evidence type="ECO:0000256" key="1">
    <source>
        <dbReference type="ARBA" id="ARBA00004823"/>
    </source>
</evidence>
<comment type="similarity">
    <text evidence="2 9">Belongs to the mannose-6-phosphate isomerase type 2 family.</text>
</comment>
<feature type="domain" description="Mannose-6-phosphate isomerase type II C-terminal" evidence="11">
    <location>
        <begin position="355"/>
        <end position="473"/>
    </location>
</feature>
<dbReference type="PANTHER" id="PTHR46390:SF1">
    <property type="entry name" value="MANNOSE-1-PHOSPHATE GUANYLYLTRANSFERASE"/>
    <property type="match status" value="1"/>
</dbReference>
<dbReference type="CDD" id="cd02509">
    <property type="entry name" value="GDP-M1P_Guanylyltransferase"/>
    <property type="match status" value="1"/>
</dbReference>
<feature type="domain" description="MannoseP isomerase/GMP-like beta-helix" evidence="12">
    <location>
        <begin position="297"/>
        <end position="350"/>
    </location>
</feature>
<dbReference type="GO" id="GO:0004475">
    <property type="term" value="F:mannose-1-phosphate guanylyltransferase (GTP) activity"/>
    <property type="evidence" value="ECO:0007669"/>
    <property type="project" value="UniProtKB-EC"/>
</dbReference>
<dbReference type="UniPathway" id="UPA00126">
    <property type="reaction ID" value="UER00930"/>
</dbReference>
<dbReference type="InterPro" id="IPR014710">
    <property type="entry name" value="RmlC-like_jellyroll"/>
</dbReference>
<dbReference type="SUPFAM" id="SSF51182">
    <property type="entry name" value="RmlC-like cupins"/>
    <property type="match status" value="1"/>
</dbReference>
<dbReference type="EMBL" id="VZIZ01000009">
    <property type="protein sequence ID" value="KAF0569367.1"/>
    <property type="molecule type" value="Genomic_DNA"/>
</dbReference>
<evidence type="ECO:0000256" key="6">
    <source>
        <dbReference type="ARBA" id="ARBA00022741"/>
    </source>
</evidence>
<protein>
    <recommendedName>
        <fullName evidence="3">mannose-1-phosphate guanylyltransferase</fullName>
        <ecNumber evidence="3">2.7.7.13</ecNumber>
    </recommendedName>
</protein>
<dbReference type="FunFam" id="3.90.550.10:FF:000046">
    <property type="entry name" value="Mannose-1-phosphate guanylyltransferase (GDP)"/>
    <property type="match status" value="1"/>
</dbReference>
<dbReference type="InterPro" id="IPR051161">
    <property type="entry name" value="Mannose-6P_isomerase_type2"/>
</dbReference>
<evidence type="ECO:0000259" key="12">
    <source>
        <dbReference type="Pfam" id="PF22640"/>
    </source>
</evidence>
<accession>A0A6N7C3H0</accession>
<dbReference type="InterPro" id="IPR054566">
    <property type="entry name" value="ManC/GMP-like_b-helix"/>
</dbReference>
<dbReference type="FunFam" id="2.60.120.10:FF:000032">
    <property type="entry name" value="Mannose-1-phosphate guanylyltransferase/mannose-6-phosphate isomerase"/>
    <property type="match status" value="1"/>
</dbReference>
<evidence type="ECO:0000256" key="9">
    <source>
        <dbReference type="RuleBase" id="RU004190"/>
    </source>
</evidence>
<keyword evidence="7" id="KW-0342">GTP-binding</keyword>